<gene>
    <name evidence="3" type="ORF">CPAG_03511</name>
</gene>
<feature type="domain" description="Inositol polyphosphate-related phosphatase" evidence="2">
    <location>
        <begin position="53"/>
        <end position="469"/>
    </location>
</feature>
<feature type="compositionally biased region" description="Polar residues" evidence="1">
    <location>
        <begin position="347"/>
        <end position="362"/>
    </location>
</feature>
<dbReference type="InterPro" id="IPR013783">
    <property type="entry name" value="Ig-like_fold"/>
</dbReference>
<reference evidence="3 4" key="1">
    <citation type="submission" date="2007-06" db="EMBL/GenBank/DDBJ databases">
        <title>The Genome Sequence of Coccidioides posadasii RMSCC_3488.</title>
        <authorList>
            <consortium name="Coccidioides Genome Resources Consortium"/>
            <consortium name="The Broad Institute Genome Sequencing Platform"/>
            <person name="Henn M.R."/>
            <person name="Sykes S."/>
            <person name="Young S."/>
            <person name="Jaffe D."/>
            <person name="Berlin A."/>
            <person name="Alvarez P."/>
            <person name="Butler J."/>
            <person name="Gnerre S."/>
            <person name="Grabherr M."/>
            <person name="Mauceli E."/>
            <person name="Brockman W."/>
            <person name="Kodira C."/>
            <person name="Alvarado L."/>
            <person name="Zeng Q."/>
            <person name="Crawford M."/>
            <person name="Antoine C."/>
            <person name="Devon K."/>
            <person name="Galgiani J."/>
            <person name="Orsborn K."/>
            <person name="Lewis M.L."/>
            <person name="Nusbaum C."/>
            <person name="Galagan J."/>
            <person name="Birren B."/>
        </authorList>
    </citation>
    <scope>NUCLEOTIDE SEQUENCE [LARGE SCALE GENOMIC DNA]</scope>
    <source>
        <strain evidence="3 4">RMSCC 3488</strain>
    </source>
</reference>
<dbReference type="Pfam" id="PF22669">
    <property type="entry name" value="Exo_endo_phos2"/>
    <property type="match status" value="2"/>
</dbReference>
<proteinExistence type="predicted"/>
<dbReference type="InterPro" id="IPR048869">
    <property type="entry name" value="OCRL-1_2_ASH"/>
</dbReference>
<evidence type="ECO:0000313" key="3">
    <source>
        <dbReference type="EMBL" id="KMM67176.1"/>
    </source>
</evidence>
<dbReference type="Gene3D" id="2.60.40.10">
    <property type="entry name" value="Immunoglobulins"/>
    <property type="match status" value="1"/>
</dbReference>
<dbReference type="VEuPathDB" id="FungiDB:CPAG_03511"/>
<reference evidence="4" key="2">
    <citation type="journal article" date="2009" name="Genome Res.">
        <title>Comparative genomic analyses of the human fungal pathogens Coccidioides and their relatives.</title>
        <authorList>
            <person name="Sharpton T.J."/>
            <person name="Stajich J.E."/>
            <person name="Rounsley S.D."/>
            <person name="Gardner M.J."/>
            <person name="Wortman J.R."/>
            <person name="Jordar V.S."/>
            <person name="Maiti R."/>
            <person name="Kodira C.D."/>
            <person name="Neafsey D.E."/>
            <person name="Zeng Q."/>
            <person name="Hung C.-Y."/>
            <person name="McMahan C."/>
            <person name="Muszewska A."/>
            <person name="Grynberg M."/>
            <person name="Mandel M.A."/>
            <person name="Kellner E.M."/>
            <person name="Barker B.M."/>
            <person name="Galgiani J.N."/>
            <person name="Orbach M.J."/>
            <person name="Kirkland T.N."/>
            <person name="Cole G.T."/>
            <person name="Henn M.R."/>
            <person name="Birren B.W."/>
            <person name="Taylor J.W."/>
        </authorList>
    </citation>
    <scope>NUCLEOTIDE SEQUENCE [LARGE SCALE GENOMIC DNA]</scope>
    <source>
        <strain evidence="4">RMSCC 3488</strain>
    </source>
</reference>
<dbReference type="SUPFAM" id="SSF56219">
    <property type="entry name" value="DNase I-like"/>
    <property type="match status" value="1"/>
</dbReference>
<dbReference type="InterPro" id="IPR046985">
    <property type="entry name" value="IP5"/>
</dbReference>
<dbReference type="PANTHER" id="PTHR11200:SF300">
    <property type="entry name" value="TYPE II INOSITOL 1,4,5-TRISPHOSPHATE 5-PHOSPHATASE"/>
    <property type="match status" value="1"/>
</dbReference>
<dbReference type="GO" id="GO:0046856">
    <property type="term" value="P:phosphatidylinositol dephosphorylation"/>
    <property type="evidence" value="ECO:0007669"/>
    <property type="project" value="InterPro"/>
</dbReference>
<dbReference type="SMART" id="SM00128">
    <property type="entry name" value="IPPc"/>
    <property type="match status" value="1"/>
</dbReference>
<dbReference type="OrthoDB" id="7862313at2759"/>
<dbReference type="GO" id="GO:0004439">
    <property type="term" value="F:phosphatidylinositol-4,5-bisphosphate 5-phosphatase activity"/>
    <property type="evidence" value="ECO:0007669"/>
    <property type="project" value="TreeGrafter"/>
</dbReference>
<dbReference type="InterPro" id="IPR036691">
    <property type="entry name" value="Endo/exonu/phosph_ase_sf"/>
</dbReference>
<sequence>MSIHESSTPTALREAPGAFPVQPDEGNGAQGASNLNTLSRAVHARRAEYIRQRTVKVRIGSWNVAALPGTEEDLGRWFAGPPGRTDKSVGEDAPQNVELGHADGASLANDENRSNERCAGKPPSLQGPSRNATVNDRAAQPGDEDIDIFVLGLQEIVDLSSPAETLRPYVDPAPANKWKEAIHKALPSGYTLISSQQLTGLLLLVYASQSIAPSISSVSSTSVGTGLMGYMGNKGAVATRIVLGGATRIVLINCHLSAGADKASLDRRNWDASQIVMRTQFDPIEDDDDVDFTSSQTLGDEEFAFWFGDLNYRLEDIPGEDVRRLLHLHTENDFGPLPKRDMDSGKSRCSQESSRSEGNFSSEAISMADNDVETCQDPASLETTLASLLPHDQLRAQQKNRKAFYEAWREGDIKFLPTYKYDIGRIGQFDSGEKQRSPSWCDRILYRTKEDYLKYQKRMKEDEDARKRDEEMKYLGLDQEAEDDNVLFDYDPEFDGAEYDENEDTVEDIVADTDQGNGSGASLNMICYRSHQDIASSDHKPIHADFILTYDAVIQDLKAKVHQEVARELDKAENEARPDITVVVDQPANVSEDHKLAPNGIADRDTVSFGQVRYDVPISRSVTLANTGSVPATLSFQYRPVAADEDSRVSPPWLHLKVDWPADAHAQTSSSQKEYTLPPGESAHVQLVLCVFDVNFVRQLNAGEAELEDILVLRVSSGRDHFVSVRGKWLLSCFGLSLEELTRIPEGGIRSLDVASLSPYLSGNNQIDNIRTSAPRELFRLTEAVAELTERSIAEWGMIGNGDDTGNNARPWGCQRAGWPFEPETWSLRNSRERYKLLGLIREGLDTGAPFFAQFPAEVPSRYRAELLAETLLAFLRSLYDGLITRALWSEVESQVFSREKSMSASLSPEQAQSQVLEALASSPAHSVSFTFLTFMLNRISSEIAPLVPPPISTPVSPITPTTPSISSLDRGSTDLTEPLSHSISMAAPILPRPSITFSFPFRSRSRTLSSSDDNNVPVSHSRPPTSSATINIATSSIARRQAVNKAFVAIFADVIYSKDIPVPEKDKERRVLAERKRSVIEPFLRSEADS</sequence>
<evidence type="ECO:0000259" key="2">
    <source>
        <dbReference type="SMART" id="SM00128"/>
    </source>
</evidence>
<protein>
    <submittedName>
        <fullName evidence="3">Phosphatase family protein</fullName>
    </submittedName>
</protein>
<feature type="compositionally biased region" description="Polar residues" evidence="1">
    <location>
        <begin position="1013"/>
        <end position="1025"/>
    </location>
</feature>
<name>A0A0J6F2R7_COCPO</name>
<feature type="compositionally biased region" description="Basic and acidic residues" evidence="1">
    <location>
        <begin position="110"/>
        <end position="119"/>
    </location>
</feature>
<feature type="region of interest" description="Disordered" evidence="1">
    <location>
        <begin position="336"/>
        <end position="362"/>
    </location>
</feature>
<dbReference type="CDD" id="cd04380">
    <property type="entry name" value="RhoGAP_OCRL1"/>
    <property type="match status" value="1"/>
</dbReference>
<evidence type="ECO:0000256" key="1">
    <source>
        <dbReference type="SAM" id="MobiDB-lite"/>
    </source>
</evidence>
<dbReference type="PANTHER" id="PTHR11200">
    <property type="entry name" value="INOSITOL 5-PHOSPHATASE"/>
    <property type="match status" value="1"/>
</dbReference>
<evidence type="ECO:0000313" key="4">
    <source>
        <dbReference type="Proteomes" id="UP000054567"/>
    </source>
</evidence>
<feature type="compositionally biased region" description="Basic and acidic residues" evidence="1">
    <location>
        <begin position="336"/>
        <end position="346"/>
    </location>
</feature>
<dbReference type="Pfam" id="PF21310">
    <property type="entry name" value="OCRL-like_ASH"/>
    <property type="match status" value="1"/>
</dbReference>
<dbReference type="InterPro" id="IPR000300">
    <property type="entry name" value="IPPc"/>
</dbReference>
<feature type="compositionally biased region" description="Polar residues" evidence="1">
    <location>
        <begin position="1"/>
        <end position="10"/>
    </location>
</feature>
<dbReference type="AlphaFoldDB" id="A0A0J6F2R7"/>
<accession>A0A0J6F2R7</accession>
<feature type="region of interest" description="Disordered" evidence="1">
    <location>
        <begin position="1007"/>
        <end position="1028"/>
    </location>
</feature>
<dbReference type="Proteomes" id="UP000054567">
    <property type="component" value="Unassembled WGS sequence"/>
</dbReference>
<feature type="region of interest" description="Disordered" evidence="1">
    <location>
        <begin position="73"/>
        <end position="139"/>
    </location>
</feature>
<feature type="region of interest" description="Disordered" evidence="1">
    <location>
        <begin position="1"/>
        <end position="33"/>
    </location>
</feature>
<dbReference type="InterPro" id="IPR047078">
    <property type="entry name" value="RhoGAP_OCRL1"/>
</dbReference>
<organism evidence="3 4">
    <name type="scientific">Coccidioides posadasii RMSCC 3488</name>
    <dbReference type="NCBI Taxonomy" id="454284"/>
    <lineage>
        <taxon>Eukaryota</taxon>
        <taxon>Fungi</taxon>
        <taxon>Dikarya</taxon>
        <taxon>Ascomycota</taxon>
        <taxon>Pezizomycotina</taxon>
        <taxon>Eurotiomycetes</taxon>
        <taxon>Eurotiomycetidae</taxon>
        <taxon>Onygenales</taxon>
        <taxon>Onygenaceae</taxon>
        <taxon>Coccidioides</taxon>
    </lineage>
</organism>
<dbReference type="EMBL" id="DS268110">
    <property type="protein sequence ID" value="KMM67176.1"/>
    <property type="molecule type" value="Genomic_DNA"/>
</dbReference>
<reference evidence="4" key="3">
    <citation type="journal article" date="2010" name="Genome Res.">
        <title>Population genomic sequencing of Coccidioides fungi reveals recent hybridization and transposon control.</title>
        <authorList>
            <person name="Neafsey D.E."/>
            <person name="Barker B.M."/>
            <person name="Sharpton T.J."/>
            <person name="Stajich J.E."/>
            <person name="Park D.J."/>
            <person name="Whiston E."/>
            <person name="Hung C.-Y."/>
            <person name="McMahan C."/>
            <person name="White J."/>
            <person name="Sykes S."/>
            <person name="Heiman D."/>
            <person name="Young S."/>
            <person name="Zeng Q."/>
            <person name="Abouelleil A."/>
            <person name="Aftuck L."/>
            <person name="Bessette D."/>
            <person name="Brown A."/>
            <person name="FitzGerald M."/>
            <person name="Lui A."/>
            <person name="Macdonald J.P."/>
            <person name="Priest M."/>
            <person name="Orbach M.J."/>
            <person name="Galgiani J.N."/>
            <person name="Kirkland T.N."/>
            <person name="Cole G.T."/>
            <person name="Birren B.W."/>
            <person name="Henn M.R."/>
            <person name="Taylor J.W."/>
            <person name="Rounsley S.D."/>
        </authorList>
    </citation>
    <scope>NUCLEOTIDE SEQUENCE [LARGE SCALE GENOMIC DNA]</scope>
    <source>
        <strain evidence="4">RMSCC 3488</strain>
    </source>
</reference>
<dbReference type="Gene3D" id="3.60.10.10">
    <property type="entry name" value="Endonuclease/exonuclease/phosphatase"/>
    <property type="match status" value="1"/>
</dbReference>